<dbReference type="InterPro" id="IPR016024">
    <property type="entry name" value="ARM-type_fold"/>
</dbReference>
<keyword evidence="5" id="KW-1185">Reference proteome</keyword>
<dbReference type="Proteomes" id="UP000436822">
    <property type="component" value="Unassembled WGS sequence"/>
</dbReference>
<comment type="caution">
    <text evidence="4">The sequence shown here is derived from an EMBL/GenBank/DDBJ whole genome shotgun (WGS) entry which is preliminary data.</text>
</comment>
<name>A0A6N6JIS2_9RHOB</name>
<dbReference type="Pfam" id="PF25149">
    <property type="entry name" value="DUF7825"/>
    <property type="match status" value="1"/>
</dbReference>
<evidence type="ECO:0008006" key="6">
    <source>
        <dbReference type="Google" id="ProtNLM"/>
    </source>
</evidence>
<evidence type="ECO:0000313" key="4">
    <source>
        <dbReference type="EMBL" id="GFE65188.1"/>
    </source>
</evidence>
<dbReference type="InterPro" id="IPR045472">
    <property type="entry name" value="DUF6493"/>
</dbReference>
<feature type="domain" description="DUF7825" evidence="3">
    <location>
        <begin position="691"/>
        <end position="907"/>
    </location>
</feature>
<feature type="domain" description="DUF7824" evidence="2">
    <location>
        <begin position="417"/>
        <end position="642"/>
    </location>
</feature>
<accession>A0A6N6JIS2</accession>
<dbReference type="SUPFAM" id="SSF48371">
    <property type="entry name" value="ARM repeat"/>
    <property type="match status" value="1"/>
</dbReference>
<dbReference type="RefSeq" id="WP_159806922.1">
    <property type="nucleotide sequence ID" value="NZ_BLJE01000002.1"/>
</dbReference>
<dbReference type="OrthoDB" id="8481515at2"/>
<dbReference type="InterPro" id="IPR056727">
    <property type="entry name" value="DUF7825"/>
</dbReference>
<organism evidence="4 5">
    <name type="scientific">Litoreibacter roseus</name>
    <dbReference type="NCBI Taxonomy" id="2601869"/>
    <lineage>
        <taxon>Bacteria</taxon>
        <taxon>Pseudomonadati</taxon>
        <taxon>Pseudomonadota</taxon>
        <taxon>Alphaproteobacteria</taxon>
        <taxon>Rhodobacterales</taxon>
        <taxon>Roseobacteraceae</taxon>
        <taxon>Litoreibacter</taxon>
    </lineage>
</organism>
<proteinExistence type="predicted"/>
<dbReference type="Pfam" id="PF25148">
    <property type="entry name" value="DUF7824"/>
    <property type="match status" value="1"/>
</dbReference>
<feature type="domain" description="DUF6493" evidence="1">
    <location>
        <begin position="8"/>
        <end position="297"/>
    </location>
</feature>
<reference evidence="4 5" key="1">
    <citation type="submission" date="2019-12" db="EMBL/GenBank/DDBJ databases">
        <title>Litoreibacter badius sp. nov., a novel bacteriochlorophyll a-containing bacterium in the genus Litoreibacter.</title>
        <authorList>
            <person name="Kanamuro M."/>
            <person name="Takabe Y."/>
            <person name="Mori K."/>
            <person name="Takaichi S."/>
            <person name="Hanada S."/>
        </authorList>
    </citation>
    <scope>NUCLEOTIDE SEQUENCE [LARGE SCALE GENOMIC DNA]</scope>
    <source>
        <strain evidence="4 5">K6</strain>
    </source>
</reference>
<evidence type="ECO:0000259" key="3">
    <source>
        <dbReference type="Pfam" id="PF25149"/>
    </source>
</evidence>
<evidence type="ECO:0000259" key="2">
    <source>
        <dbReference type="Pfam" id="PF25148"/>
    </source>
</evidence>
<dbReference type="Pfam" id="PF20103">
    <property type="entry name" value="DUF6493"/>
    <property type="match status" value="1"/>
</dbReference>
<evidence type="ECO:0000313" key="5">
    <source>
        <dbReference type="Proteomes" id="UP000436822"/>
    </source>
</evidence>
<dbReference type="InterPro" id="IPR056726">
    <property type="entry name" value="DUF7824"/>
</dbReference>
<dbReference type="EMBL" id="BLJE01000002">
    <property type="protein sequence ID" value="GFE65188.1"/>
    <property type="molecule type" value="Genomic_DNA"/>
</dbReference>
<gene>
    <name evidence="4" type="ORF">KIN_22620</name>
</gene>
<sequence length="912" mass="100164">MDSTLDADRLTEIIKSGSPAECIKYLAPHGPKERRALSKTAVALFKDGQNAYFNSASSGNDVRIDNARVAVFATASLSQMKSCGWYVILSKDLLLETVRQFQPDWLNDWVQHMLDDSPHHFQKLHWLWAADLCEKPSGDGYMLGVMIAPMHVHWPKGSSNDAKGLVDEKRDAFLRDLWRLFEVEGSSEFNLAGIAKYANGQDPWAEDLRDLSEAGWMDRDALLDAALDALARDFVQFRAGWFSRFYLFMEPTLDEQLARKDRFLRLLGSANPPTVSFALKAIKQIDKANPIPEAEILAAIVPVLQARQKGTVILGLRLVGAAVKRAPDRRRAALDVILGALIHEAADVQAMALDMLDTFGIADHPDLREVLSGYVNGLAPSLRERAADLCGGEVDRPPEAEMHTAYAPTSLQPIVDYDAFITEFLHALEDTSDPLRVELLIDGLARYGADLPPDFDRIVSPLAKRAEQILKSANDTTLRVGLAQLALCYCRQSPPKLPERLLFGSMVSLGWSHKSTSLGSESFVTLFMRRNNDVLAQVQQGLRLPLLCRPTDDRGFVSADALSDLVSAYEDAGVSPSPYDLSLALMRLAPEGREDTLKDLKPSCEVTRALRFALGGPLEIGSGDADWLWVAAAAGRIPRVDVPQIAELAQVKAPDVGLCAKYTVSISSHTLDVYTYPEVSVKTSPRITERPPDTYLTSLFHLTTAGDFSGSICGHSADEIRWSSLVWPQNLRPFFMQGSQVFDPDQKLSNSPYAAFLEPMLMPYVSLDDTGTLLLAQSLGGTDPAVRSLAIDVLIATITEDRLAPDVFAKVTIDLIAQAFLPAARWTRAFGEVAGISRQHAVFICNVVTRMMRFDATEPPRDIGGLVELLFELHVETGATLVDPEARACLGSVTAGGKLGKFAKRLLSHQQS</sequence>
<protein>
    <recommendedName>
        <fullName evidence="6">HEAT repeat domain-containing protein</fullName>
    </recommendedName>
</protein>
<evidence type="ECO:0000259" key="1">
    <source>
        <dbReference type="Pfam" id="PF20103"/>
    </source>
</evidence>
<dbReference type="AlphaFoldDB" id="A0A6N6JIS2"/>